<accession>A0A498D883</accession>
<protein>
    <submittedName>
        <fullName evidence="1">Uncharacterized protein</fullName>
    </submittedName>
</protein>
<comment type="caution">
    <text evidence="1">The sequence shown here is derived from an EMBL/GenBank/DDBJ whole genome shotgun (WGS) entry which is preliminary data.</text>
</comment>
<name>A0A498D883_9BACI</name>
<dbReference type="RefSeq" id="WP_121521987.1">
    <property type="nucleotide sequence ID" value="NZ_RCHR01000002.1"/>
</dbReference>
<dbReference type="AlphaFoldDB" id="A0A498D883"/>
<evidence type="ECO:0000313" key="2">
    <source>
        <dbReference type="Proteomes" id="UP000270219"/>
    </source>
</evidence>
<evidence type="ECO:0000313" key="1">
    <source>
        <dbReference type="EMBL" id="RLL46736.1"/>
    </source>
</evidence>
<reference evidence="1 2" key="1">
    <citation type="submission" date="2018-10" db="EMBL/GenBank/DDBJ databases">
        <title>Oceanobacillus sp. YLB-02 draft genome.</title>
        <authorList>
            <person name="Yu L."/>
        </authorList>
    </citation>
    <scope>NUCLEOTIDE SEQUENCE [LARGE SCALE GENOMIC DNA]</scope>
    <source>
        <strain evidence="1 2">YLB-02</strain>
    </source>
</reference>
<dbReference type="Proteomes" id="UP000270219">
    <property type="component" value="Unassembled WGS sequence"/>
</dbReference>
<proteinExistence type="predicted"/>
<sequence length="130" mass="14982">MIYRSKRNRSNMENNNENHFSYKCGCIYEYCMEECKYKPKRKCDSCKKHDHKTSKEVLTELIESAVETVNSLADAISAESQAIREGNFTAEELKVLTNNLEDLIKLAIKKEIVLESLIEDAIKACNLLEK</sequence>
<gene>
    <name evidence="1" type="ORF">D8M04_05900</name>
</gene>
<keyword evidence="2" id="KW-1185">Reference proteome</keyword>
<dbReference type="EMBL" id="RCHR01000002">
    <property type="protein sequence ID" value="RLL46736.1"/>
    <property type="molecule type" value="Genomic_DNA"/>
</dbReference>
<organism evidence="1 2">
    <name type="scientific">Oceanobacillus piezotolerans</name>
    <dbReference type="NCBI Taxonomy" id="2448030"/>
    <lineage>
        <taxon>Bacteria</taxon>
        <taxon>Bacillati</taxon>
        <taxon>Bacillota</taxon>
        <taxon>Bacilli</taxon>
        <taxon>Bacillales</taxon>
        <taxon>Bacillaceae</taxon>
        <taxon>Oceanobacillus</taxon>
    </lineage>
</organism>